<keyword evidence="2" id="KW-1185">Reference proteome</keyword>
<dbReference type="EMBL" id="QRBI01000123">
    <property type="protein sequence ID" value="RMC05125.1"/>
    <property type="molecule type" value="Genomic_DNA"/>
</dbReference>
<evidence type="ECO:0000313" key="2">
    <source>
        <dbReference type="Proteomes" id="UP000269221"/>
    </source>
</evidence>
<proteinExistence type="predicted"/>
<accession>A0A3M0JWK4</accession>
<name>A0A3M0JWK4_HIRRU</name>
<dbReference type="Proteomes" id="UP000269221">
    <property type="component" value="Unassembled WGS sequence"/>
</dbReference>
<organism evidence="1 2">
    <name type="scientific">Hirundo rustica rustica</name>
    <dbReference type="NCBI Taxonomy" id="333673"/>
    <lineage>
        <taxon>Eukaryota</taxon>
        <taxon>Metazoa</taxon>
        <taxon>Chordata</taxon>
        <taxon>Craniata</taxon>
        <taxon>Vertebrata</taxon>
        <taxon>Euteleostomi</taxon>
        <taxon>Archelosauria</taxon>
        <taxon>Archosauria</taxon>
        <taxon>Dinosauria</taxon>
        <taxon>Saurischia</taxon>
        <taxon>Theropoda</taxon>
        <taxon>Coelurosauria</taxon>
        <taxon>Aves</taxon>
        <taxon>Neognathae</taxon>
        <taxon>Neoaves</taxon>
        <taxon>Telluraves</taxon>
        <taxon>Australaves</taxon>
        <taxon>Passeriformes</taxon>
        <taxon>Sylvioidea</taxon>
        <taxon>Hirundinidae</taxon>
        <taxon>Hirundo</taxon>
    </lineage>
</organism>
<evidence type="ECO:0000313" key="1">
    <source>
        <dbReference type="EMBL" id="RMC05125.1"/>
    </source>
</evidence>
<comment type="caution">
    <text evidence="1">The sequence shown here is derived from an EMBL/GenBank/DDBJ whole genome shotgun (WGS) entry which is preliminary data.</text>
</comment>
<sequence>MCLGLWLFPRSHAELITVTLVVAVWFGTDVYLAGLTDVPTLIQRFSHTENFQPKNSCLESKEAENLPAHLILVLPAPMPGYKNRHLFSLCFPSCGHGQGNPAHTHEIFYMNFVFLTYFSN</sequence>
<reference evidence="1 2" key="1">
    <citation type="submission" date="2018-07" db="EMBL/GenBank/DDBJ databases">
        <title>A high quality draft genome assembly of the barn swallow (H. rustica rustica).</title>
        <authorList>
            <person name="Formenti G."/>
            <person name="Chiara M."/>
            <person name="Poveda L."/>
            <person name="Francoijs K.-J."/>
            <person name="Bonisoli-Alquati A."/>
            <person name="Canova L."/>
            <person name="Gianfranceschi L."/>
            <person name="Horner D.S."/>
            <person name="Saino N."/>
        </authorList>
    </citation>
    <scope>NUCLEOTIDE SEQUENCE [LARGE SCALE GENOMIC DNA]</scope>
    <source>
        <strain evidence="1">Chelidonia</strain>
        <tissue evidence="1">Blood</tissue>
    </source>
</reference>
<protein>
    <submittedName>
        <fullName evidence="1">Uncharacterized protein</fullName>
    </submittedName>
</protein>
<dbReference type="AlphaFoldDB" id="A0A3M0JWK4"/>
<gene>
    <name evidence="1" type="ORF">DUI87_18307</name>
</gene>